<evidence type="ECO:0000313" key="1">
    <source>
        <dbReference type="EMBL" id="PNX88854.1"/>
    </source>
</evidence>
<accession>A0A2K3MDI8</accession>
<gene>
    <name evidence="1" type="ORF">L195_g044968</name>
</gene>
<protein>
    <submittedName>
        <fullName evidence="1">Uncharacterized protein</fullName>
    </submittedName>
</protein>
<evidence type="ECO:0000313" key="2">
    <source>
        <dbReference type="Proteomes" id="UP000236291"/>
    </source>
</evidence>
<organism evidence="1 2">
    <name type="scientific">Trifolium pratense</name>
    <name type="common">Red clover</name>
    <dbReference type="NCBI Taxonomy" id="57577"/>
    <lineage>
        <taxon>Eukaryota</taxon>
        <taxon>Viridiplantae</taxon>
        <taxon>Streptophyta</taxon>
        <taxon>Embryophyta</taxon>
        <taxon>Tracheophyta</taxon>
        <taxon>Spermatophyta</taxon>
        <taxon>Magnoliopsida</taxon>
        <taxon>eudicotyledons</taxon>
        <taxon>Gunneridae</taxon>
        <taxon>Pentapetalae</taxon>
        <taxon>rosids</taxon>
        <taxon>fabids</taxon>
        <taxon>Fabales</taxon>
        <taxon>Fabaceae</taxon>
        <taxon>Papilionoideae</taxon>
        <taxon>50 kb inversion clade</taxon>
        <taxon>NPAAA clade</taxon>
        <taxon>Hologalegina</taxon>
        <taxon>IRL clade</taxon>
        <taxon>Trifolieae</taxon>
        <taxon>Trifolium</taxon>
    </lineage>
</organism>
<comment type="caution">
    <text evidence="1">The sequence shown here is derived from an EMBL/GenBank/DDBJ whole genome shotgun (WGS) entry which is preliminary data.</text>
</comment>
<reference evidence="1 2" key="1">
    <citation type="journal article" date="2014" name="Am. J. Bot.">
        <title>Genome assembly and annotation for red clover (Trifolium pratense; Fabaceae).</title>
        <authorList>
            <person name="Istvanek J."/>
            <person name="Jaros M."/>
            <person name="Krenek A."/>
            <person name="Repkova J."/>
        </authorList>
    </citation>
    <scope>NUCLEOTIDE SEQUENCE [LARGE SCALE GENOMIC DNA]</scope>
    <source>
        <strain evidence="2">cv. Tatra</strain>
        <tissue evidence="1">Young leaves</tissue>
    </source>
</reference>
<proteinExistence type="predicted"/>
<dbReference type="AlphaFoldDB" id="A0A2K3MDI8"/>
<sequence length="111" mass="12803">MRLRSAYHVLADVSSNHWTKSVHHAPVLAHRAHLPERHQFLSFLRIMHIFLWPPSTSTLLAHHVPFSCASCATSRDNMPFLLYGASCATFLRIMRRYSEKLLFTSTILLCK</sequence>
<dbReference type="Proteomes" id="UP000236291">
    <property type="component" value="Unassembled WGS sequence"/>
</dbReference>
<dbReference type="EMBL" id="ASHM01057897">
    <property type="protein sequence ID" value="PNX88854.1"/>
    <property type="molecule type" value="Genomic_DNA"/>
</dbReference>
<name>A0A2K3MDI8_TRIPR</name>
<reference evidence="1 2" key="2">
    <citation type="journal article" date="2017" name="Front. Plant Sci.">
        <title>Gene Classification and Mining of Molecular Markers Useful in Red Clover (Trifolium pratense) Breeding.</title>
        <authorList>
            <person name="Istvanek J."/>
            <person name="Dluhosova J."/>
            <person name="Dluhos P."/>
            <person name="Patkova L."/>
            <person name="Nedelnik J."/>
            <person name="Repkova J."/>
        </authorList>
    </citation>
    <scope>NUCLEOTIDE SEQUENCE [LARGE SCALE GENOMIC DNA]</scope>
    <source>
        <strain evidence="2">cv. Tatra</strain>
        <tissue evidence="1">Young leaves</tissue>
    </source>
</reference>